<gene>
    <name evidence="4" type="ORF">SUNI508_07791</name>
</gene>
<dbReference type="PANTHER" id="PTHR47425">
    <property type="entry name" value="FARB-RELATED"/>
    <property type="match status" value="1"/>
</dbReference>
<dbReference type="EMBL" id="JARVKF010000353">
    <property type="protein sequence ID" value="KAK9418771.1"/>
    <property type="molecule type" value="Genomic_DNA"/>
</dbReference>
<feature type="region of interest" description="Disordered" evidence="2">
    <location>
        <begin position="633"/>
        <end position="654"/>
    </location>
</feature>
<evidence type="ECO:0000256" key="1">
    <source>
        <dbReference type="ARBA" id="ARBA00023242"/>
    </source>
</evidence>
<reference evidence="4 5" key="1">
    <citation type="journal article" date="2024" name="J. Plant Pathol.">
        <title>Sequence and assembly of the genome of Seiridium unicorne, isolate CBS 538.82, causal agent of cypress canker disease.</title>
        <authorList>
            <person name="Scali E."/>
            <person name="Rocca G.D."/>
            <person name="Danti R."/>
            <person name="Garbelotto M."/>
            <person name="Barberini S."/>
            <person name="Baroncelli R."/>
            <person name="Emiliani G."/>
        </authorList>
    </citation>
    <scope>NUCLEOTIDE SEQUENCE [LARGE SCALE GENOMIC DNA]</scope>
    <source>
        <strain evidence="4 5">BM-138-508</strain>
    </source>
</reference>
<organism evidence="4 5">
    <name type="scientific">Seiridium unicorne</name>
    <dbReference type="NCBI Taxonomy" id="138068"/>
    <lineage>
        <taxon>Eukaryota</taxon>
        <taxon>Fungi</taxon>
        <taxon>Dikarya</taxon>
        <taxon>Ascomycota</taxon>
        <taxon>Pezizomycotina</taxon>
        <taxon>Sordariomycetes</taxon>
        <taxon>Xylariomycetidae</taxon>
        <taxon>Amphisphaeriales</taxon>
        <taxon>Sporocadaceae</taxon>
        <taxon>Seiridium</taxon>
    </lineage>
</organism>
<dbReference type="CDD" id="cd12148">
    <property type="entry name" value="fungal_TF_MHR"/>
    <property type="match status" value="1"/>
</dbReference>
<proteinExistence type="predicted"/>
<evidence type="ECO:0000313" key="5">
    <source>
        <dbReference type="Proteomes" id="UP001408356"/>
    </source>
</evidence>
<evidence type="ECO:0000313" key="4">
    <source>
        <dbReference type="EMBL" id="KAK9418771.1"/>
    </source>
</evidence>
<comment type="caution">
    <text evidence="4">The sequence shown here is derived from an EMBL/GenBank/DDBJ whole genome shotgun (WGS) entry which is preliminary data.</text>
</comment>
<protein>
    <submittedName>
        <fullName evidence="4">Zn(2)-C6 fungal-type domain-containing protein</fullName>
    </submittedName>
</protein>
<dbReference type="InterPro" id="IPR007219">
    <property type="entry name" value="XnlR_reg_dom"/>
</dbReference>
<dbReference type="Pfam" id="PF04082">
    <property type="entry name" value="Fungal_trans"/>
    <property type="match status" value="1"/>
</dbReference>
<dbReference type="InterPro" id="IPR052761">
    <property type="entry name" value="Fungal_Detox/Toxin_TFs"/>
</dbReference>
<name>A0ABR2UW03_9PEZI</name>
<accession>A0ABR2UW03</accession>
<keyword evidence="1" id="KW-0539">Nucleus</keyword>
<sequence>MHKLQVGRHQVLGPAQEESTRVSLLFTSLVRPSSSEMLKAELRRLSYTKDVNTNCDHVSCQASGSQTGKDVTSMRPVDELDGNVDLFHDYSNLERLFTSLQDDDNDSSPQADDTLLSPRQSVDCLSLPALNIDTTHSPEDCFADLSVQGTGPAMTGMKSSNLFVLHKFIAIDIPNPTPFEKASLMEKGGCFHLPPKAAMDEFMKQYFLYVHAFMPLIDEGDFWDAYSGRESTNTKTRSDYSLFVIQAMLFMSCPFVSTTTLTSLGLPSVRAARETFYYRAKALFDSNFCQDKIAKAQGALMLTYHADHAGELISTYWLDTAIHFAREADADRPCDPNADISPIGRVRKRLWWCCVLRDSIMSLGLRRRLSITPSRRGNMSDYALTEDYFKHEIWNSQVCTPDEKQVLIRLFMTLCKLSIILTDVLELLYPTEDDNPVSTRPSAEDRGSAKALMVKLDLWCEAVRGKLQVRVSSYEGRQDSIKLLSNALYIYYHSARIALLNHMNLISVERCDFGDDDSRVTQRWVESEVNISFRCINFNLGELQERSLVQFLPNTFIALLAFPFVWYTLGAEAMRPAADSDEILTGLNTILFPMTVFGSLYQNGDHLLQCIGKLVSSARSAKVAEKLFPRLGSRPAPEPQRSIEMAAGPSSDSPIVDQQHLVHDTQDTAEGHRYYLWLTLSVDYALCHGNLPNVVDFPRCLQRSAQAITIG</sequence>
<dbReference type="PANTHER" id="PTHR47425:SF2">
    <property type="entry name" value="FARB-RELATED"/>
    <property type="match status" value="1"/>
</dbReference>
<dbReference type="Proteomes" id="UP001408356">
    <property type="component" value="Unassembled WGS sequence"/>
</dbReference>
<evidence type="ECO:0000256" key="2">
    <source>
        <dbReference type="SAM" id="MobiDB-lite"/>
    </source>
</evidence>
<feature type="domain" description="Xylanolytic transcriptional activator regulatory" evidence="3">
    <location>
        <begin position="203"/>
        <end position="459"/>
    </location>
</feature>
<keyword evidence="5" id="KW-1185">Reference proteome</keyword>
<evidence type="ECO:0000259" key="3">
    <source>
        <dbReference type="Pfam" id="PF04082"/>
    </source>
</evidence>